<accession>A0AB34IFP9</accession>
<dbReference type="Proteomes" id="UP001515480">
    <property type="component" value="Unassembled WGS sequence"/>
</dbReference>
<evidence type="ECO:0000259" key="2">
    <source>
        <dbReference type="PROSITE" id="PS51140"/>
    </source>
</evidence>
<feature type="compositionally biased region" description="Acidic residues" evidence="1">
    <location>
        <begin position="64"/>
        <end position="87"/>
    </location>
</feature>
<dbReference type="InterPro" id="IPR009060">
    <property type="entry name" value="UBA-like_sf"/>
</dbReference>
<protein>
    <recommendedName>
        <fullName evidence="2">CUE domain-containing protein</fullName>
    </recommendedName>
</protein>
<evidence type="ECO:0000313" key="3">
    <source>
        <dbReference type="EMBL" id="KAL1498964.1"/>
    </source>
</evidence>
<dbReference type="AlphaFoldDB" id="A0AB34IFP9"/>
<name>A0AB34IFP9_PRYPA</name>
<dbReference type="CDD" id="cd14279">
    <property type="entry name" value="CUE"/>
    <property type="match status" value="1"/>
</dbReference>
<dbReference type="EMBL" id="JBGBPQ010000026">
    <property type="protein sequence ID" value="KAL1498964.1"/>
    <property type="molecule type" value="Genomic_DNA"/>
</dbReference>
<dbReference type="PROSITE" id="PS51140">
    <property type="entry name" value="CUE"/>
    <property type="match status" value="1"/>
</dbReference>
<dbReference type="InterPro" id="IPR003892">
    <property type="entry name" value="CUE"/>
</dbReference>
<gene>
    <name evidence="3" type="ORF">AB1Y20_013484</name>
</gene>
<evidence type="ECO:0000313" key="4">
    <source>
        <dbReference type="Proteomes" id="UP001515480"/>
    </source>
</evidence>
<feature type="domain" description="CUE" evidence="2">
    <location>
        <begin position="1"/>
        <end position="43"/>
    </location>
</feature>
<feature type="region of interest" description="Disordered" evidence="1">
    <location>
        <begin position="40"/>
        <end position="96"/>
    </location>
</feature>
<comment type="caution">
    <text evidence="3">The sequence shown here is derived from an EMBL/GenBank/DDBJ whole genome shotgun (WGS) entry which is preliminary data.</text>
</comment>
<keyword evidence="4" id="KW-1185">Reference proteome</keyword>
<evidence type="ECO:0000256" key="1">
    <source>
        <dbReference type="SAM" id="MobiDB-lite"/>
    </source>
</evidence>
<organism evidence="3 4">
    <name type="scientific">Prymnesium parvum</name>
    <name type="common">Toxic golden alga</name>
    <dbReference type="NCBI Taxonomy" id="97485"/>
    <lineage>
        <taxon>Eukaryota</taxon>
        <taxon>Haptista</taxon>
        <taxon>Haptophyta</taxon>
        <taxon>Prymnesiophyceae</taxon>
        <taxon>Prymnesiales</taxon>
        <taxon>Prymnesiaceae</taxon>
        <taxon>Prymnesium</taxon>
    </lineage>
</organism>
<dbReference type="GO" id="GO:0043130">
    <property type="term" value="F:ubiquitin binding"/>
    <property type="evidence" value="ECO:0007669"/>
    <property type="project" value="InterPro"/>
</dbReference>
<reference evidence="3 4" key="1">
    <citation type="journal article" date="2024" name="Science">
        <title>Giant polyketide synthase enzymes in the biosynthesis of giant marine polyether toxins.</title>
        <authorList>
            <person name="Fallon T.R."/>
            <person name="Shende V.V."/>
            <person name="Wierzbicki I.H."/>
            <person name="Pendleton A.L."/>
            <person name="Watervoot N.F."/>
            <person name="Auber R.P."/>
            <person name="Gonzalez D.J."/>
            <person name="Wisecaver J.H."/>
            <person name="Moore B.S."/>
        </authorList>
    </citation>
    <scope>NUCLEOTIDE SEQUENCE [LARGE SCALE GENOMIC DNA]</scope>
    <source>
        <strain evidence="3 4">12B1</strain>
    </source>
</reference>
<dbReference type="SUPFAM" id="SSF46934">
    <property type="entry name" value="UBA-like"/>
    <property type="match status" value="1"/>
</dbReference>
<sequence>MAEALLTLRLMFPDASTEALQAVLQVSGSDVHAATEYLLSDEGGQPSPTAEGGEEAQENSGGEAEAEGDGGEGSEEEEEAEEEEEEPLPAKRLKTVEPSPEANFVGKKANLVLFDSRMLKKTYLELLNLPLSKLVHTSVTMWSDDVTETEAALGMLDAGMLDAGRAGWWVQYFPIAEIDHVWRLLVSAHLTSKLFGKVVHVTATSFRTDSGGDFEVRLLVSDVDEVTDLKRIGAGLLSVAPSSTARDFIFFLRVPLKPGQRESKTRLEEKSIFKLSKERRKEAEKVPGRPFQFTDPDRLIYRLYKVEPSTPTKWVLVEGQ</sequence>
<proteinExistence type="predicted"/>